<dbReference type="PROSITE" id="PS51257">
    <property type="entry name" value="PROKAR_LIPOPROTEIN"/>
    <property type="match status" value="1"/>
</dbReference>
<organism evidence="3 4">
    <name type="scientific">Maribacter algarum</name>
    <name type="common">ex Zhang et al. 2020</name>
    <dbReference type="NCBI Taxonomy" id="2578118"/>
    <lineage>
        <taxon>Bacteria</taxon>
        <taxon>Pseudomonadati</taxon>
        <taxon>Bacteroidota</taxon>
        <taxon>Flavobacteriia</taxon>
        <taxon>Flavobacteriales</taxon>
        <taxon>Flavobacteriaceae</taxon>
        <taxon>Maribacter</taxon>
    </lineage>
</organism>
<dbReference type="InterPro" id="IPR001322">
    <property type="entry name" value="Lamin_tail_dom"/>
</dbReference>
<dbReference type="SUPFAM" id="SSF74853">
    <property type="entry name" value="Lamin A/C globular tail domain"/>
    <property type="match status" value="1"/>
</dbReference>
<evidence type="ECO:0000313" key="4">
    <source>
        <dbReference type="Proteomes" id="UP000310314"/>
    </source>
</evidence>
<comment type="caution">
    <text evidence="3">The sequence shown here is derived from an EMBL/GenBank/DDBJ whole genome shotgun (WGS) entry which is preliminary data.</text>
</comment>
<dbReference type="PROSITE" id="PS51841">
    <property type="entry name" value="LTD"/>
    <property type="match status" value="1"/>
</dbReference>
<dbReference type="Pfam" id="PF18942">
    <property type="entry name" value="DUF5689"/>
    <property type="match status" value="1"/>
</dbReference>
<dbReference type="AlphaFoldDB" id="A0A5S3PY96"/>
<keyword evidence="4" id="KW-1185">Reference proteome</keyword>
<dbReference type="OrthoDB" id="1492759at2"/>
<name>A0A5S3PY96_9FLAO</name>
<feature type="region of interest" description="Disordered" evidence="1">
    <location>
        <begin position="435"/>
        <end position="456"/>
    </location>
</feature>
<proteinExistence type="predicted"/>
<dbReference type="RefSeq" id="WP_138657241.1">
    <property type="nucleotide sequence ID" value="NZ_VATY01000001.1"/>
</dbReference>
<sequence>MILNFKYKRILVLVCTSLVLYACVKDRNFNLPENTEVSELVPNATYSEVKNRFQEETFQIQEDLIIEGYVTSSDEMGNFFSVLHFQDSPVNPSEGFQIEIDTRDSHLFFPSESKIYIKLKGLYLGKSKEVFKIGGVFTSFGNVSVGRLPATVVDKHIFLSKEKIAIQPTAVSIENLNQSLTNTLVEIKGVEIVDEELGMIFAIEREETERTLIDCNGNTLKLVNSGFSDFQSEPLPLGNGTITGVLLREKDDFRLVIRAMNDLNFNEERCIQTILEFTSNQLFISELADPNNNSKARFVELYNSASEPLLLNGWKLLRYTNDNIEVSSTIDLSGFTIEGESTFIISPNSTEFEKVYGFPPDMAVGGNSAADSNGDDNIQLIDPFKNVIDVFGVIGEDGSNTNHEFEDGRAVRNVKVKKANPIYTFDEWRIFNDTGDGGTMKETKNAPEDFTPGIRN</sequence>
<feature type="domain" description="LTD" evidence="2">
    <location>
        <begin position="276"/>
        <end position="395"/>
    </location>
</feature>
<dbReference type="Proteomes" id="UP000310314">
    <property type="component" value="Unassembled WGS sequence"/>
</dbReference>
<dbReference type="Pfam" id="PF00932">
    <property type="entry name" value="LTD"/>
    <property type="match status" value="1"/>
</dbReference>
<dbReference type="Gene3D" id="2.60.40.1260">
    <property type="entry name" value="Lamin Tail domain"/>
    <property type="match status" value="1"/>
</dbReference>
<dbReference type="InterPro" id="IPR043744">
    <property type="entry name" value="DUF5689"/>
</dbReference>
<accession>A0A5S3PY96</accession>
<dbReference type="InterPro" id="IPR036415">
    <property type="entry name" value="Lamin_tail_dom_sf"/>
</dbReference>
<gene>
    <name evidence="3" type="ORF">FEE95_07415</name>
</gene>
<evidence type="ECO:0000259" key="2">
    <source>
        <dbReference type="PROSITE" id="PS51841"/>
    </source>
</evidence>
<protein>
    <submittedName>
        <fullName evidence="3">Lamin tail domain-containing protein</fullName>
    </submittedName>
</protein>
<dbReference type="EMBL" id="VATY01000001">
    <property type="protein sequence ID" value="TMM59252.1"/>
    <property type="molecule type" value="Genomic_DNA"/>
</dbReference>
<evidence type="ECO:0000313" key="3">
    <source>
        <dbReference type="EMBL" id="TMM59252.1"/>
    </source>
</evidence>
<reference evidence="3 4" key="1">
    <citation type="submission" date="2019-05" db="EMBL/GenBank/DDBJ databases">
        <authorList>
            <person name="Zhang J.-Y."/>
            <person name="Feg X."/>
            <person name="Du Z.-J."/>
        </authorList>
    </citation>
    <scope>NUCLEOTIDE SEQUENCE [LARGE SCALE GENOMIC DNA]</scope>
    <source>
        <strain evidence="3 4">RZ26</strain>
    </source>
</reference>
<evidence type="ECO:0000256" key="1">
    <source>
        <dbReference type="SAM" id="MobiDB-lite"/>
    </source>
</evidence>